<comment type="caution">
    <text evidence="1">The sequence shown here is derived from an EMBL/GenBank/DDBJ whole genome shotgun (WGS) entry which is preliminary data.</text>
</comment>
<evidence type="ECO:0000313" key="2">
    <source>
        <dbReference type="Proteomes" id="UP000789508"/>
    </source>
</evidence>
<organism evidence="1 2">
    <name type="scientific">Ambispora leptoticha</name>
    <dbReference type="NCBI Taxonomy" id="144679"/>
    <lineage>
        <taxon>Eukaryota</taxon>
        <taxon>Fungi</taxon>
        <taxon>Fungi incertae sedis</taxon>
        <taxon>Mucoromycota</taxon>
        <taxon>Glomeromycotina</taxon>
        <taxon>Glomeromycetes</taxon>
        <taxon>Archaeosporales</taxon>
        <taxon>Ambisporaceae</taxon>
        <taxon>Ambispora</taxon>
    </lineage>
</organism>
<proteinExistence type="predicted"/>
<dbReference type="AlphaFoldDB" id="A0A9N9IKQ4"/>
<gene>
    <name evidence="1" type="ORF">ALEPTO_LOCUS12878</name>
</gene>
<feature type="non-terminal residue" evidence="1">
    <location>
        <position position="1"/>
    </location>
</feature>
<sequence>MLNHHHNAGFIEDDYKESQILLDIGLEDCSGSNINKIWEVKHIQSTTNHSQFVLLLDNEGLLLFDKNQESSVQLVQSDDIPISSNTFQALEKICEQEINNKAAVDSDSKKVLYGHGLGICKKALNLAIMNGTNKALEDVLQQFISEQISHIITLLPDNLNKVRDVLHIRDTCPQLRTIAINVFVPAFKMKYQNWGQKGKISGNVLCVSHGIMIPETAPQKSSCGTKSKK</sequence>
<name>A0A9N9IKQ4_9GLOM</name>
<protein>
    <submittedName>
        <fullName evidence="1">1911_t:CDS:1</fullName>
    </submittedName>
</protein>
<dbReference type="EMBL" id="CAJVPS010034168">
    <property type="protein sequence ID" value="CAG8738774.1"/>
    <property type="molecule type" value="Genomic_DNA"/>
</dbReference>
<dbReference type="OrthoDB" id="2440291at2759"/>
<keyword evidence="2" id="KW-1185">Reference proteome</keyword>
<accession>A0A9N9IKQ4</accession>
<dbReference type="Proteomes" id="UP000789508">
    <property type="component" value="Unassembled WGS sequence"/>
</dbReference>
<evidence type="ECO:0000313" key="1">
    <source>
        <dbReference type="EMBL" id="CAG8738774.1"/>
    </source>
</evidence>
<reference evidence="1" key="1">
    <citation type="submission" date="2021-06" db="EMBL/GenBank/DDBJ databases">
        <authorList>
            <person name="Kallberg Y."/>
            <person name="Tangrot J."/>
            <person name="Rosling A."/>
        </authorList>
    </citation>
    <scope>NUCLEOTIDE SEQUENCE</scope>
    <source>
        <strain evidence="1">FL130A</strain>
    </source>
</reference>